<dbReference type="InterPro" id="IPR001851">
    <property type="entry name" value="ABC_transp_permease"/>
</dbReference>
<dbReference type="Pfam" id="PF02653">
    <property type="entry name" value="BPD_transp_2"/>
    <property type="match status" value="1"/>
</dbReference>
<feature type="transmembrane region" description="Helical" evidence="6">
    <location>
        <begin position="240"/>
        <end position="259"/>
    </location>
</feature>
<feature type="transmembrane region" description="Helical" evidence="6">
    <location>
        <begin position="209"/>
        <end position="228"/>
    </location>
</feature>
<feature type="transmembrane region" description="Helical" evidence="6">
    <location>
        <begin position="12"/>
        <end position="35"/>
    </location>
</feature>
<feature type="transmembrane region" description="Helical" evidence="6">
    <location>
        <begin position="156"/>
        <end position="179"/>
    </location>
</feature>
<keyword evidence="5 6" id="KW-0472">Membrane</keyword>
<accession>A0ABV9QP08</accession>
<evidence type="ECO:0000256" key="4">
    <source>
        <dbReference type="ARBA" id="ARBA00022989"/>
    </source>
</evidence>
<feature type="transmembrane region" description="Helical" evidence="6">
    <location>
        <begin position="118"/>
        <end position="136"/>
    </location>
</feature>
<comment type="subcellular location">
    <subcellularLocation>
        <location evidence="1">Cell membrane</location>
        <topology evidence="1">Multi-pass membrane protein</topology>
    </subcellularLocation>
</comment>
<feature type="transmembrane region" description="Helical" evidence="6">
    <location>
        <begin position="41"/>
        <end position="60"/>
    </location>
</feature>
<reference evidence="8" key="1">
    <citation type="journal article" date="2019" name="Int. J. Syst. Evol. Microbiol.">
        <title>The Global Catalogue of Microorganisms (GCM) 10K type strain sequencing project: providing services to taxonomists for standard genome sequencing and annotation.</title>
        <authorList>
            <consortium name="The Broad Institute Genomics Platform"/>
            <consortium name="The Broad Institute Genome Sequencing Center for Infectious Disease"/>
            <person name="Wu L."/>
            <person name="Ma J."/>
        </authorList>
    </citation>
    <scope>NUCLEOTIDE SEQUENCE [LARGE SCALE GENOMIC DNA]</scope>
    <source>
        <strain evidence="8">CCUG 46385</strain>
    </source>
</reference>
<comment type="caution">
    <text evidence="7">The sequence shown here is derived from an EMBL/GenBank/DDBJ whole genome shotgun (WGS) entry which is preliminary data.</text>
</comment>
<evidence type="ECO:0000256" key="3">
    <source>
        <dbReference type="ARBA" id="ARBA00022692"/>
    </source>
</evidence>
<gene>
    <name evidence="7" type="ORF">ACFO4R_11730</name>
</gene>
<sequence>MAIKIKNLTFKYGTLLFLLLLMLVFSLSSPTFLTLKNLTNVLRQISIVGICTVGMTMIILSGGIDLSVGSTVALTGIILAKLLVAGLPLSPAILITLMTGTFLGFLNALLINHIDIPPLIATLGTISVYRGLTYIITGGVAVHGFPDRFRVIGQGYLGFMPLPVIIQLAIYAIGFYILYRTALGRYIYGVGSSEKVSYLSGVDVKKVKYFVYTFSGFLGGLAGVVMLSRLNSGLPNTATGFELDVVTAVVLGGISITGGEGRLERSILGCLIIGVLSNGMILLGIPEFYQMLAKGVVLIAAVGIDTSMRRSARAV</sequence>
<keyword evidence="3 6" id="KW-0812">Transmembrane</keyword>
<evidence type="ECO:0000313" key="8">
    <source>
        <dbReference type="Proteomes" id="UP001595916"/>
    </source>
</evidence>
<evidence type="ECO:0000256" key="1">
    <source>
        <dbReference type="ARBA" id="ARBA00004651"/>
    </source>
</evidence>
<dbReference type="RefSeq" id="WP_379789372.1">
    <property type="nucleotide sequence ID" value="NZ_JBHSHL010000061.1"/>
</dbReference>
<feature type="transmembrane region" description="Helical" evidence="6">
    <location>
        <begin position="67"/>
        <end position="86"/>
    </location>
</feature>
<feature type="transmembrane region" description="Helical" evidence="6">
    <location>
        <begin position="266"/>
        <end position="285"/>
    </location>
</feature>
<dbReference type="Proteomes" id="UP001595916">
    <property type="component" value="Unassembled WGS sequence"/>
</dbReference>
<protein>
    <submittedName>
        <fullName evidence="7">ABC transporter permease</fullName>
    </submittedName>
</protein>
<dbReference type="EMBL" id="JBHSHL010000061">
    <property type="protein sequence ID" value="MFC4805714.1"/>
    <property type="molecule type" value="Genomic_DNA"/>
</dbReference>
<keyword evidence="8" id="KW-1185">Reference proteome</keyword>
<evidence type="ECO:0000313" key="7">
    <source>
        <dbReference type="EMBL" id="MFC4805714.1"/>
    </source>
</evidence>
<dbReference type="CDD" id="cd06579">
    <property type="entry name" value="TM_PBP1_transp_AraH_like"/>
    <property type="match status" value="1"/>
</dbReference>
<keyword evidence="2" id="KW-1003">Cell membrane</keyword>
<proteinExistence type="predicted"/>
<dbReference type="PANTHER" id="PTHR32196">
    <property type="entry name" value="ABC TRANSPORTER PERMEASE PROTEIN YPHD-RELATED-RELATED"/>
    <property type="match status" value="1"/>
</dbReference>
<evidence type="ECO:0000256" key="6">
    <source>
        <dbReference type="SAM" id="Phobius"/>
    </source>
</evidence>
<feature type="transmembrane region" description="Helical" evidence="6">
    <location>
        <begin position="92"/>
        <end position="111"/>
    </location>
</feature>
<evidence type="ECO:0000256" key="5">
    <source>
        <dbReference type="ARBA" id="ARBA00023136"/>
    </source>
</evidence>
<keyword evidence="4 6" id="KW-1133">Transmembrane helix</keyword>
<organism evidence="7 8">
    <name type="scientific">Filifactor villosus</name>
    <dbReference type="NCBI Taxonomy" id="29374"/>
    <lineage>
        <taxon>Bacteria</taxon>
        <taxon>Bacillati</taxon>
        <taxon>Bacillota</taxon>
        <taxon>Clostridia</taxon>
        <taxon>Peptostreptococcales</taxon>
        <taxon>Filifactoraceae</taxon>
        <taxon>Filifactor</taxon>
    </lineage>
</organism>
<evidence type="ECO:0000256" key="2">
    <source>
        <dbReference type="ARBA" id="ARBA00022475"/>
    </source>
</evidence>
<name>A0ABV9QP08_9FIRM</name>